<name>A0ABQ3Z8F2_9ACTN</name>
<reference evidence="1 2" key="1">
    <citation type="submission" date="2021-01" db="EMBL/GenBank/DDBJ databases">
        <title>Whole genome shotgun sequence of Actinoplanes durhamensis NBRC 14914.</title>
        <authorList>
            <person name="Komaki H."/>
            <person name="Tamura T."/>
        </authorList>
    </citation>
    <scope>NUCLEOTIDE SEQUENCE [LARGE SCALE GENOMIC DNA]</scope>
    <source>
        <strain evidence="1 2">NBRC 14914</strain>
    </source>
</reference>
<dbReference type="SUPFAM" id="SSF55729">
    <property type="entry name" value="Acyl-CoA N-acyltransferases (Nat)"/>
    <property type="match status" value="1"/>
</dbReference>
<accession>A0ABQ3Z8F2</accession>
<organism evidence="1 2">
    <name type="scientific">Paractinoplanes durhamensis</name>
    <dbReference type="NCBI Taxonomy" id="113563"/>
    <lineage>
        <taxon>Bacteria</taxon>
        <taxon>Bacillati</taxon>
        <taxon>Actinomycetota</taxon>
        <taxon>Actinomycetes</taxon>
        <taxon>Micromonosporales</taxon>
        <taxon>Micromonosporaceae</taxon>
        <taxon>Paractinoplanes</taxon>
    </lineage>
</organism>
<evidence type="ECO:0008006" key="3">
    <source>
        <dbReference type="Google" id="ProtNLM"/>
    </source>
</evidence>
<dbReference type="Proteomes" id="UP000637628">
    <property type="component" value="Unassembled WGS sequence"/>
</dbReference>
<evidence type="ECO:0000313" key="1">
    <source>
        <dbReference type="EMBL" id="GIE06100.1"/>
    </source>
</evidence>
<dbReference type="RefSeq" id="WP_203733961.1">
    <property type="nucleotide sequence ID" value="NZ_BAAATX010000022.1"/>
</dbReference>
<protein>
    <recommendedName>
        <fullName evidence="3">GNAT family N-acetyltransferase</fullName>
    </recommendedName>
</protein>
<evidence type="ECO:0000313" key="2">
    <source>
        <dbReference type="Proteomes" id="UP000637628"/>
    </source>
</evidence>
<dbReference type="Gene3D" id="3.40.630.30">
    <property type="match status" value="1"/>
</dbReference>
<sequence length="279" mass="30496">MSYDLDEPTVRQRTAAALAAHPSTGSRFVALAVSSASPMADVARTLERQVFEESFGNDAGQMAAEYRRYEDDSLFFIVLDRRTGMPAGAARVIDGGGKTLDDAPERIGTSLSAIVTVHNLVNGRIWDFATLAVRPAYRGGRSGLTVSTLLYRTFLNAGRLAGVRHLVAMLDHRAHRNLKLIGVRFEPMAGSAPFEYLGSPSTEALYTPFAELIPSIARQAGRLRTPGGDFHGEIRARGLRRLLTRRIAARVAGRIATGDGLDEHITLPGLDRRQLMRQR</sequence>
<keyword evidence="2" id="KW-1185">Reference proteome</keyword>
<dbReference type="InterPro" id="IPR016181">
    <property type="entry name" value="Acyl_CoA_acyltransferase"/>
</dbReference>
<gene>
    <name evidence="1" type="ORF">Adu01nite_74500</name>
</gene>
<proteinExistence type="predicted"/>
<dbReference type="EMBL" id="BOML01000059">
    <property type="protein sequence ID" value="GIE06100.1"/>
    <property type="molecule type" value="Genomic_DNA"/>
</dbReference>
<comment type="caution">
    <text evidence="1">The sequence shown here is derived from an EMBL/GenBank/DDBJ whole genome shotgun (WGS) entry which is preliminary data.</text>
</comment>